<keyword evidence="2" id="KW-1185">Reference proteome</keyword>
<dbReference type="AlphaFoldDB" id="A0A8G0LA78"/>
<reference evidence="1 2" key="1">
    <citation type="journal article" date="2021" name="BMC Genomics">
        <title>Telomere-to-telomere genome assembly of asparaginase-producing Trichoderma simmonsii.</title>
        <authorList>
            <person name="Chung D."/>
            <person name="Kwon Y.M."/>
            <person name="Yang Y."/>
        </authorList>
    </citation>
    <scope>NUCLEOTIDE SEQUENCE [LARGE SCALE GENOMIC DNA]</scope>
    <source>
        <strain evidence="1 2">GH-Sj1</strain>
    </source>
</reference>
<proteinExistence type="predicted"/>
<sequence length="111" mass="12408">MPLLFNQSAHPQKILLRPVSAADHVTCHLRIPSSPKEPPLSPSLICSTTRLESPQMGAISFRMGIASRPRQNHPPEISSRPCMAYLSAYMINIRVDSAIDRDRQPSVFNLF</sequence>
<gene>
    <name evidence="1" type="ORF">H0G86_005650</name>
</gene>
<evidence type="ECO:0000313" key="1">
    <source>
        <dbReference type="EMBL" id="QYS98471.1"/>
    </source>
</evidence>
<protein>
    <submittedName>
        <fullName evidence="1">Uncharacterized protein</fullName>
    </submittedName>
</protein>
<organism evidence="1 2">
    <name type="scientific">Trichoderma simmonsii</name>
    <dbReference type="NCBI Taxonomy" id="1491479"/>
    <lineage>
        <taxon>Eukaryota</taxon>
        <taxon>Fungi</taxon>
        <taxon>Dikarya</taxon>
        <taxon>Ascomycota</taxon>
        <taxon>Pezizomycotina</taxon>
        <taxon>Sordariomycetes</taxon>
        <taxon>Hypocreomycetidae</taxon>
        <taxon>Hypocreales</taxon>
        <taxon>Hypocreaceae</taxon>
        <taxon>Trichoderma</taxon>
    </lineage>
</organism>
<name>A0A8G0LA78_9HYPO</name>
<dbReference type="EMBL" id="CP075866">
    <property type="protein sequence ID" value="QYS98471.1"/>
    <property type="molecule type" value="Genomic_DNA"/>
</dbReference>
<dbReference type="Proteomes" id="UP000826661">
    <property type="component" value="Chromosome III"/>
</dbReference>
<accession>A0A8G0LA78</accession>
<evidence type="ECO:0000313" key="2">
    <source>
        <dbReference type="Proteomes" id="UP000826661"/>
    </source>
</evidence>